<dbReference type="EMBL" id="LATX01001533">
    <property type="protein sequence ID" value="KTB40920.1"/>
    <property type="molecule type" value="Genomic_DNA"/>
</dbReference>
<dbReference type="AlphaFoldDB" id="A0A0W0FXD8"/>
<accession>A0A0W0FXD8</accession>
<comment type="caution">
    <text evidence="2">The sequence shown here is derived from an EMBL/GenBank/DDBJ whole genome shotgun (WGS) entry which is preliminary data.</text>
</comment>
<feature type="region of interest" description="Disordered" evidence="1">
    <location>
        <begin position="1"/>
        <end position="36"/>
    </location>
</feature>
<gene>
    <name evidence="2" type="ORF">WG66_6499</name>
</gene>
<feature type="compositionally biased region" description="Basic and acidic residues" evidence="1">
    <location>
        <begin position="26"/>
        <end position="36"/>
    </location>
</feature>
<proteinExistence type="predicted"/>
<reference evidence="2 3" key="1">
    <citation type="submission" date="2015-12" db="EMBL/GenBank/DDBJ databases">
        <title>Draft genome sequence of Moniliophthora roreri, the causal agent of frosty pod rot of cacao.</title>
        <authorList>
            <person name="Aime M.C."/>
            <person name="Diaz-Valderrama J.R."/>
            <person name="Kijpornyongpan T."/>
            <person name="Phillips-Mora W."/>
        </authorList>
    </citation>
    <scope>NUCLEOTIDE SEQUENCE [LARGE SCALE GENOMIC DNA]</scope>
    <source>
        <strain evidence="2 3">MCA 2952</strain>
    </source>
</reference>
<name>A0A0W0FXD8_MONRR</name>
<evidence type="ECO:0000313" key="3">
    <source>
        <dbReference type="Proteomes" id="UP000054988"/>
    </source>
</evidence>
<dbReference type="Proteomes" id="UP000054988">
    <property type="component" value="Unassembled WGS sequence"/>
</dbReference>
<sequence>MEVSSTCILKLEDDPDGPKFMGVEGDNEKDANTDDK</sequence>
<protein>
    <submittedName>
        <fullName evidence="2">Uncharacterized protein</fullName>
    </submittedName>
</protein>
<organism evidence="2 3">
    <name type="scientific">Moniliophthora roreri</name>
    <name type="common">Frosty pod rot fungus</name>
    <name type="synonym">Monilia roreri</name>
    <dbReference type="NCBI Taxonomy" id="221103"/>
    <lineage>
        <taxon>Eukaryota</taxon>
        <taxon>Fungi</taxon>
        <taxon>Dikarya</taxon>
        <taxon>Basidiomycota</taxon>
        <taxon>Agaricomycotina</taxon>
        <taxon>Agaricomycetes</taxon>
        <taxon>Agaricomycetidae</taxon>
        <taxon>Agaricales</taxon>
        <taxon>Marasmiineae</taxon>
        <taxon>Marasmiaceae</taxon>
        <taxon>Moniliophthora</taxon>
    </lineage>
</organism>
<evidence type="ECO:0000313" key="2">
    <source>
        <dbReference type="EMBL" id="KTB40920.1"/>
    </source>
</evidence>
<evidence type="ECO:0000256" key="1">
    <source>
        <dbReference type="SAM" id="MobiDB-lite"/>
    </source>
</evidence>